<dbReference type="PANTHER" id="PTHR33692">
    <property type="entry name" value="RIBOSOME MATURATION FACTOR RIMM"/>
    <property type="match status" value="1"/>
</dbReference>
<organism evidence="8 9">
    <name type="scientific">Candidatus Scatomorpha intestinavium</name>
    <dbReference type="NCBI Taxonomy" id="2840922"/>
    <lineage>
        <taxon>Bacteria</taxon>
        <taxon>Bacillati</taxon>
        <taxon>Bacillota</taxon>
        <taxon>Clostridia</taxon>
        <taxon>Eubacteriales</taxon>
        <taxon>Candidatus Scatomorpha</taxon>
    </lineage>
</organism>
<reference evidence="8" key="2">
    <citation type="journal article" date="2021" name="PeerJ">
        <title>Extensive microbial diversity within the chicken gut microbiome revealed by metagenomics and culture.</title>
        <authorList>
            <person name="Gilroy R."/>
            <person name="Ravi A."/>
            <person name="Getino M."/>
            <person name="Pursley I."/>
            <person name="Horton D.L."/>
            <person name="Alikhan N.F."/>
            <person name="Baker D."/>
            <person name="Gharbi K."/>
            <person name="Hall N."/>
            <person name="Watson M."/>
            <person name="Adriaenssens E.M."/>
            <person name="Foster-Nyarko E."/>
            <person name="Jarju S."/>
            <person name="Secka A."/>
            <person name="Antonio M."/>
            <person name="Oren A."/>
            <person name="Chaudhuri R.R."/>
            <person name="La Ragione R."/>
            <person name="Hildebrand F."/>
            <person name="Pallen M.J."/>
        </authorList>
    </citation>
    <scope>NUCLEOTIDE SEQUENCE</scope>
    <source>
        <strain evidence="8">ChiBcolR7-354</strain>
    </source>
</reference>
<dbReference type="SUPFAM" id="SSF50346">
    <property type="entry name" value="PRC-barrel domain"/>
    <property type="match status" value="1"/>
</dbReference>
<feature type="domain" description="Ribosome maturation factor RimM PRC barrel" evidence="7">
    <location>
        <begin position="96"/>
        <end position="158"/>
    </location>
</feature>
<dbReference type="Pfam" id="PF01782">
    <property type="entry name" value="RimM"/>
    <property type="match status" value="1"/>
</dbReference>
<keyword evidence="1 5" id="KW-0963">Cytoplasm</keyword>
<evidence type="ECO:0000259" key="6">
    <source>
        <dbReference type="Pfam" id="PF01782"/>
    </source>
</evidence>
<evidence type="ECO:0000256" key="1">
    <source>
        <dbReference type="ARBA" id="ARBA00022490"/>
    </source>
</evidence>
<dbReference type="Gene3D" id="2.30.30.240">
    <property type="entry name" value="PRC-barrel domain"/>
    <property type="match status" value="1"/>
</dbReference>
<dbReference type="HAMAP" id="MF_00014">
    <property type="entry name" value="Ribosome_mat_RimM"/>
    <property type="match status" value="1"/>
</dbReference>
<keyword evidence="2 5" id="KW-0690">Ribosome biogenesis</keyword>
<dbReference type="InterPro" id="IPR056792">
    <property type="entry name" value="PRC_RimM"/>
</dbReference>
<comment type="domain">
    <text evidence="5">The PRC barrel domain binds ribosomal protein uS19.</text>
</comment>
<dbReference type="InterPro" id="IPR009000">
    <property type="entry name" value="Transl_B-barrel_sf"/>
</dbReference>
<evidence type="ECO:0000256" key="5">
    <source>
        <dbReference type="HAMAP-Rule" id="MF_00014"/>
    </source>
</evidence>
<reference evidence="8" key="1">
    <citation type="submission" date="2020-10" db="EMBL/GenBank/DDBJ databases">
        <authorList>
            <person name="Gilroy R."/>
        </authorList>
    </citation>
    <scope>NUCLEOTIDE SEQUENCE</scope>
    <source>
        <strain evidence="8">ChiBcolR7-354</strain>
    </source>
</reference>
<evidence type="ECO:0000256" key="3">
    <source>
        <dbReference type="ARBA" id="ARBA00022552"/>
    </source>
</evidence>
<keyword evidence="3 5" id="KW-0698">rRNA processing</keyword>
<comment type="caution">
    <text evidence="8">The sequence shown here is derived from an EMBL/GenBank/DDBJ whole genome shotgun (WGS) entry which is preliminary data.</text>
</comment>
<comment type="subcellular location">
    <subcellularLocation>
        <location evidence="5">Cytoplasm</location>
    </subcellularLocation>
</comment>
<dbReference type="NCBIfam" id="TIGR02273">
    <property type="entry name" value="16S_RimM"/>
    <property type="match status" value="1"/>
</dbReference>
<accession>A0A9D1CS74</accession>
<comment type="function">
    <text evidence="5">An accessory protein needed during the final step in the assembly of 30S ribosomal subunit, possibly for assembly of the head region. Essential for efficient processing of 16S rRNA. May be needed both before and after RbfA during the maturation of 16S rRNA. It has affinity for free ribosomal 30S subunits but not for 70S ribosomes.</text>
</comment>
<dbReference type="GO" id="GO:0006364">
    <property type="term" value="P:rRNA processing"/>
    <property type="evidence" value="ECO:0007669"/>
    <property type="project" value="UniProtKB-UniRule"/>
</dbReference>
<dbReference type="Proteomes" id="UP000824262">
    <property type="component" value="Unassembled WGS sequence"/>
</dbReference>
<evidence type="ECO:0000259" key="7">
    <source>
        <dbReference type="Pfam" id="PF24986"/>
    </source>
</evidence>
<dbReference type="InterPro" id="IPR002676">
    <property type="entry name" value="RimM_N"/>
</dbReference>
<dbReference type="EMBL" id="DVGA01000010">
    <property type="protein sequence ID" value="HIQ77749.1"/>
    <property type="molecule type" value="Genomic_DNA"/>
</dbReference>
<comment type="similarity">
    <text evidence="5">Belongs to the RimM family.</text>
</comment>
<gene>
    <name evidence="5 8" type="primary">rimM</name>
    <name evidence="8" type="ORF">IAB77_00650</name>
</gene>
<dbReference type="InterPro" id="IPR011033">
    <property type="entry name" value="PRC_barrel-like_sf"/>
</dbReference>
<feature type="domain" description="RimM N-terminal" evidence="6">
    <location>
        <begin position="8"/>
        <end position="84"/>
    </location>
</feature>
<evidence type="ECO:0000256" key="4">
    <source>
        <dbReference type="ARBA" id="ARBA00023186"/>
    </source>
</evidence>
<dbReference type="PANTHER" id="PTHR33692:SF1">
    <property type="entry name" value="RIBOSOME MATURATION FACTOR RIMM"/>
    <property type="match status" value="1"/>
</dbReference>
<dbReference type="AlphaFoldDB" id="A0A9D1CS74"/>
<name>A0A9D1CS74_9FIRM</name>
<dbReference type="GO" id="GO:0043022">
    <property type="term" value="F:ribosome binding"/>
    <property type="evidence" value="ECO:0007669"/>
    <property type="project" value="InterPro"/>
</dbReference>
<dbReference type="InterPro" id="IPR011961">
    <property type="entry name" value="RimM"/>
</dbReference>
<dbReference type="GO" id="GO:0042274">
    <property type="term" value="P:ribosomal small subunit biogenesis"/>
    <property type="evidence" value="ECO:0007669"/>
    <property type="project" value="UniProtKB-UniRule"/>
</dbReference>
<dbReference type="Pfam" id="PF24986">
    <property type="entry name" value="PRC_RimM"/>
    <property type="match status" value="1"/>
</dbReference>
<keyword evidence="4 5" id="KW-0143">Chaperone</keyword>
<evidence type="ECO:0000256" key="2">
    <source>
        <dbReference type="ARBA" id="ARBA00022517"/>
    </source>
</evidence>
<protein>
    <recommendedName>
        <fullName evidence="5">Ribosome maturation factor RimM</fullName>
    </recommendedName>
</protein>
<dbReference type="InterPro" id="IPR036976">
    <property type="entry name" value="RimM_N_sf"/>
</dbReference>
<evidence type="ECO:0000313" key="8">
    <source>
        <dbReference type="EMBL" id="HIQ77749.1"/>
    </source>
</evidence>
<evidence type="ECO:0000313" key="9">
    <source>
        <dbReference type="Proteomes" id="UP000824262"/>
    </source>
</evidence>
<proteinExistence type="inferred from homology"/>
<sequence length="162" mass="17655">MERELIEIGRIVNTHGIKGELKLLPHDERPEDLRALRSLFVDGQEMKILSARVHKGALLVMLEGVGDMNAALEYKGRAAFADADDPGLPEGFVFMDELFGCAVRTEDGEELGTLEEIIDSPANQVYVVRGAGSERLIPAIPEFVVSVDAEAGEIVVRLIPGM</sequence>
<comment type="subunit">
    <text evidence="5">Binds ribosomal protein uS19.</text>
</comment>
<dbReference type="GO" id="GO:0005840">
    <property type="term" value="C:ribosome"/>
    <property type="evidence" value="ECO:0007669"/>
    <property type="project" value="InterPro"/>
</dbReference>
<dbReference type="SUPFAM" id="SSF50447">
    <property type="entry name" value="Translation proteins"/>
    <property type="match status" value="1"/>
</dbReference>
<dbReference type="Gene3D" id="2.40.30.60">
    <property type="entry name" value="RimM"/>
    <property type="match status" value="1"/>
</dbReference>
<dbReference type="GO" id="GO:0005737">
    <property type="term" value="C:cytoplasm"/>
    <property type="evidence" value="ECO:0007669"/>
    <property type="project" value="UniProtKB-SubCell"/>
</dbReference>